<protein>
    <submittedName>
        <fullName evidence="1">Type II toxin-antitoxin system RelE/ParE family toxin</fullName>
    </submittedName>
</protein>
<proteinExistence type="predicted"/>
<dbReference type="AlphaFoldDB" id="A0AAF1KCI9"/>
<dbReference type="SUPFAM" id="SSF143011">
    <property type="entry name" value="RelE-like"/>
    <property type="match status" value="1"/>
</dbReference>
<dbReference type="Gene3D" id="3.30.2310.20">
    <property type="entry name" value="RelE-like"/>
    <property type="match status" value="1"/>
</dbReference>
<gene>
    <name evidence="1" type="ORF">PR017_07590</name>
</gene>
<dbReference type="Proteomes" id="UP000249499">
    <property type="component" value="Chromosome"/>
</dbReference>
<dbReference type="PANTHER" id="PTHR40266">
    <property type="entry name" value="TOXIN HIGB-1"/>
    <property type="match status" value="1"/>
</dbReference>
<sequence>MGILDALDIAPTPDELYLPSFKLHPLKGKLNGFWSIWVNGNWRITFRFIDADVELVHYLDHH</sequence>
<dbReference type="InterPro" id="IPR007711">
    <property type="entry name" value="HigB-1"/>
</dbReference>
<evidence type="ECO:0000313" key="2">
    <source>
        <dbReference type="Proteomes" id="UP000249499"/>
    </source>
</evidence>
<accession>A0AAF1KCI9</accession>
<dbReference type="Pfam" id="PF05015">
    <property type="entry name" value="HigB-like_toxin"/>
    <property type="match status" value="1"/>
</dbReference>
<reference evidence="1 2" key="1">
    <citation type="journal article" date="2018" name="Sci. Rep.">
        <title>Rhizobium tumorigenes sp. nov., a novel plant tumorigenic bacterium isolated from cane gall tumors on thornless blackberry.</title>
        <authorList>
            <person name="Kuzmanovi N."/>
            <person name="Smalla K."/>
            <person name="Gronow S."/>
            <person name="PuBawska J."/>
        </authorList>
    </citation>
    <scope>NUCLEOTIDE SEQUENCE [LARGE SCALE GENOMIC DNA]</scope>
    <source>
        <strain evidence="1 2">1078</strain>
    </source>
</reference>
<organism evidence="1 2">
    <name type="scientific">Rhizobium tumorigenes</name>
    <dbReference type="NCBI Taxonomy" id="2041385"/>
    <lineage>
        <taxon>Bacteria</taxon>
        <taxon>Pseudomonadati</taxon>
        <taxon>Pseudomonadota</taxon>
        <taxon>Alphaproteobacteria</taxon>
        <taxon>Hyphomicrobiales</taxon>
        <taxon>Rhizobiaceae</taxon>
        <taxon>Rhizobium/Agrobacterium group</taxon>
        <taxon>Rhizobium</taxon>
    </lineage>
</organism>
<dbReference type="PANTHER" id="PTHR40266:SF2">
    <property type="entry name" value="TOXIN HIGB-1"/>
    <property type="match status" value="1"/>
</dbReference>
<dbReference type="KEGG" id="rtu:PR017_07590"/>
<keyword evidence="2" id="KW-1185">Reference proteome</keyword>
<reference evidence="2" key="2">
    <citation type="journal article" date="2023" name="MicrobiologyOpen">
        <title>Genomics of the tumorigenes clade of the family Rhizobiaceae and description of Rhizobium rhododendri sp. nov.</title>
        <authorList>
            <person name="Kuzmanovic N."/>
            <person name="diCenzo G.C."/>
            <person name="Bunk B."/>
            <person name="Sproeer C."/>
            <person name="Fruehling A."/>
            <person name="Neumann-Schaal M."/>
            <person name="Overmann J."/>
            <person name="Smalla K."/>
        </authorList>
    </citation>
    <scope>NUCLEOTIDE SEQUENCE [LARGE SCALE GENOMIC DNA]</scope>
    <source>
        <strain evidence="2">1078</strain>
    </source>
</reference>
<evidence type="ECO:0000313" key="1">
    <source>
        <dbReference type="EMBL" id="WFR96962.1"/>
    </source>
</evidence>
<dbReference type="EMBL" id="CP117255">
    <property type="protein sequence ID" value="WFR96962.1"/>
    <property type="molecule type" value="Genomic_DNA"/>
</dbReference>
<name>A0AAF1KCI9_9HYPH</name>
<dbReference type="RefSeq" id="WP_240539105.1">
    <property type="nucleotide sequence ID" value="NZ_CP117255.1"/>
</dbReference>
<dbReference type="InterPro" id="IPR035093">
    <property type="entry name" value="RelE/ParE_toxin_dom_sf"/>
</dbReference>